<evidence type="ECO:0000256" key="8">
    <source>
        <dbReference type="RuleBase" id="RU366003"/>
    </source>
</evidence>
<keyword evidence="6 8" id="KW-0368">Histidine biosynthesis</keyword>
<sequence length="315" mass="35615">MPFSHHSHSGQFCGHATNTLEEVVQKAIALKFQVFALTEHMPRDRDEDLYPEEVATSLSCADLSSQFAAYYHEAVRLRSLYAPQIHLLIGVEIDWIRPSSQQFIESLFAAYAFDLFVGSVHHVYAIPIDYDAELYERARCCKGGGEDATDEQLFADYFDAQWAMLRALRPPVVGHFDLVRLKSRDPERSFRTWERVWGKVVRNLEFVAGYGGLVELNSAALRKGMSEPYPKAEICEAFLAMGGRFTLSDDSHGVEQVGANYGRVLDFVEAVGIREISYLERREKITGEKTADERFRGVSTSAISLSELGKHAFWT</sequence>
<keyword evidence="4 8" id="KW-0028">Amino-acid biosynthesis</keyword>
<dbReference type="PANTHER" id="PTHR21039">
    <property type="entry name" value="HISTIDINOL PHOSPHATASE-RELATED"/>
    <property type="match status" value="1"/>
</dbReference>
<dbReference type="Gene3D" id="3.20.20.140">
    <property type="entry name" value="Metal-dependent hydrolases"/>
    <property type="match status" value="1"/>
</dbReference>
<comment type="similarity">
    <text evidence="2 8">Belongs to the PHP hydrolase family. HisK subfamily.</text>
</comment>
<dbReference type="PANTHER" id="PTHR21039:SF0">
    <property type="entry name" value="HISTIDINOL-PHOSPHATASE"/>
    <property type="match status" value="1"/>
</dbReference>
<reference evidence="11" key="1">
    <citation type="submission" date="2017-03" db="EMBL/GenBank/DDBJ databases">
        <authorList>
            <person name="Sharma R."/>
            <person name="Thines M."/>
        </authorList>
    </citation>
    <scope>NUCLEOTIDE SEQUENCE [LARGE SCALE GENOMIC DNA]</scope>
</reference>
<evidence type="ECO:0000256" key="5">
    <source>
        <dbReference type="ARBA" id="ARBA00022801"/>
    </source>
</evidence>
<dbReference type="NCBIfam" id="TIGR01856">
    <property type="entry name" value="hisJ_fam"/>
    <property type="match status" value="1"/>
</dbReference>
<organism evidence="10 11">
    <name type="scientific">Lasallia pustulata</name>
    <dbReference type="NCBI Taxonomy" id="136370"/>
    <lineage>
        <taxon>Eukaryota</taxon>
        <taxon>Fungi</taxon>
        <taxon>Dikarya</taxon>
        <taxon>Ascomycota</taxon>
        <taxon>Pezizomycotina</taxon>
        <taxon>Lecanoromycetes</taxon>
        <taxon>OSLEUM clade</taxon>
        <taxon>Umbilicariomycetidae</taxon>
        <taxon>Umbilicariales</taxon>
        <taxon>Umbilicariaceae</taxon>
        <taxon>Lasallia</taxon>
    </lineage>
</organism>
<dbReference type="EMBL" id="FWEW01003741">
    <property type="protein sequence ID" value="SLM40753.1"/>
    <property type="molecule type" value="Genomic_DNA"/>
</dbReference>
<dbReference type="GO" id="GO:0004401">
    <property type="term" value="F:histidinol-phosphatase activity"/>
    <property type="evidence" value="ECO:0007669"/>
    <property type="project" value="UniProtKB-UniRule"/>
</dbReference>
<evidence type="ECO:0000256" key="4">
    <source>
        <dbReference type="ARBA" id="ARBA00022605"/>
    </source>
</evidence>
<dbReference type="CDD" id="cd12110">
    <property type="entry name" value="PHP_HisPPase_Hisj_like"/>
    <property type="match status" value="1"/>
</dbReference>
<evidence type="ECO:0000259" key="9">
    <source>
        <dbReference type="Pfam" id="PF02811"/>
    </source>
</evidence>
<evidence type="ECO:0000256" key="2">
    <source>
        <dbReference type="ARBA" id="ARBA00009152"/>
    </source>
</evidence>
<evidence type="ECO:0000256" key="7">
    <source>
        <dbReference type="ARBA" id="ARBA00049158"/>
    </source>
</evidence>
<evidence type="ECO:0000256" key="1">
    <source>
        <dbReference type="ARBA" id="ARBA00004970"/>
    </source>
</evidence>
<evidence type="ECO:0000313" key="11">
    <source>
        <dbReference type="Proteomes" id="UP000192927"/>
    </source>
</evidence>
<comment type="pathway">
    <text evidence="1 8">Amino-acid biosynthesis; L-histidine biosynthesis; L-histidine from 5-phospho-alpha-D-ribose 1-diphosphate: step 8/9.</text>
</comment>
<keyword evidence="11" id="KW-1185">Reference proteome</keyword>
<dbReference type="AlphaFoldDB" id="A0A1W5DC50"/>
<dbReference type="InterPro" id="IPR010140">
    <property type="entry name" value="Histidinol_P_phosphatase_HisJ"/>
</dbReference>
<dbReference type="Pfam" id="PF02811">
    <property type="entry name" value="PHP"/>
    <property type="match status" value="1"/>
</dbReference>
<dbReference type="SUPFAM" id="SSF89550">
    <property type="entry name" value="PHP domain-like"/>
    <property type="match status" value="1"/>
</dbReference>
<dbReference type="Proteomes" id="UP000192927">
    <property type="component" value="Unassembled WGS sequence"/>
</dbReference>
<feature type="domain" description="PHP" evidence="9">
    <location>
        <begin position="5"/>
        <end position="219"/>
    </location>
</feature>
<dbReference type="InterPro" id="IPR004013">
    <property type="entry name" value="PHP_dom"/>
</dbReference>
<name>A0A1W5DC50_9LECA</name>
<evidence type="ECO:0000256" key="6">
    <source>
        <dbReference type="ARBA" id="ARBA00023102"/>
    </source>
</evidence>
<evidence type="ECO:0000256" key="3">
    <source>
        <dbReference type="ARBA" id="ARBA00013085"/>
    </source>
</evidence>
<evidence type="ECO:0000313" key="10">
    <source>
        <dbReference type="EMBL" id="SLM40753.1"/>
    </source>
</evidence>
<dbReference type="UniPathway" id="UPA00031">
    <property type="reaction ID" value="UER00013"/>
</dbReference>
<dbReference type="GO" id="GO:0000105">
    <property type="term" value="P:L-histidine biosynthetic process"/>
    <property type="evidence" value="ECO:0007669"/>
    <property type="project" value="UniProtKB-UniRule"/>
</dbReference>
<protein>
    <recommendedName>
        <fullName evidence="3 8">Histidinol-phosphatase</fullName>
        <shortName evidence="8">HolPase</shortName>
        <ecNumber evidence="3 8">3.1.3.15</ecNumber>
    </recommendedName>
</protein>
<accession>A0A1W5DC50</accession>
<proteinExistence type="inferred from homology"/>
<dbReference type="InterPro" id="IPR016195">
    <property type="entry name" value="Pol/histidinol_Pase-like"/>
</dbReference>
<keyword evidence="5 8" id="KW-0378">Hydrolase</keyword>
<dbReference type="FunFam" id="3.20.20.140:FF:000059">
    <property type="entry name" value="Histidinol-phosphatase"/>
    <property type="match status" value="1"/>
</dbReference>
<comment type="catalytic activity">
    <reaction evidence="7 8">
        <text>L-histidinol phosphate + H2O = L-histidinol + phosphate</text>
        <dbReference type="Rhea" id="RHEA:14465"/>
        <dbReference type="ChEBI" id="CHEBI:15377"/>
        <dbReference type="ChEBI" id="CHEBI:43474"/>
        <dbReference type="ChEBI" id="CHEBI:57699"/>
        <dbReference type="ChEBI" id="CHEBI:57980"/>
        <dbReference type="EC" id="3.1.3.15"/>
    </reaction>
</comment>
<dbReference type="GO" id="GO:0005737">
    <property type="term" value="C:cytoplasm"/>
    <property type="evidence" value="ECO:0007669"/>
    <property type="project" value="TreeGrafter"/>
</dbReference>
<dbReference type="EC" id="3.1.3.15" evidence="3 8"/>